<dbReference type="InterPro" id="IPR037103">
    <property type="entry name" value="Tubulin/FtsZ-like_C"/>
</dbReference>
<dbReference type="Pfam" id="PF00091">
    <property type="entry name" value="Tubulin"/>
    <property type="match status" value="1"/>
</dbReference>
<dbReference type="PANTHER" id="PTHR30314:SF3">
    <property type="entry name" value="MITOCHONDRIAL DIVISION PROTEIN FSZA"/>
    <property type="match status" value="1"/>
</dbReference>
<feature type="domain" description="Tubulin/FtsZ 2-layer sandwich" evidence="9">
    <location>
        <begin position="204"/>
        <end position="322"/>
    </location>
</feature>
<keyword evidence="4 6" id="KW-0132">Cell division</keyword>
<dbReference type="InterPro" id="IPR024757">
    <property type="entry name" value="FtsZ_C"/>
</dbReference>
<dbReference type="GO" id="GO:0000917">
    <property type="term" value="P:division septum assembly"/>
    <property type="evidence" value="ECO:0007669"/>
    <property type="project" value="UniProtKB-KW"/>
</dbReference>
<evidence type="ECO:0000313" key="11">
    <source>
        <dbReference type="Proteomes" id="UP000769766"/>
    </source>
</evidence>
<dbReference type="InterPro" id="IPR000158">
    <property type="entry name" value="Cell_div_FtsZ"/>
</dbReference>
<feature type="binding site" evidence="4">
    <location>
        <begin position="21"/>
        <end position="25"/>
    </location>
    <ligand>
        <name>GTP</name>
        <dbReference type="ChEBI" id="CHEBI:37565"/>
    </ligand>
</feature>
<dbReference type="PROSITE" id="PS01135">
    <property type="entry name" value="FTSZ_2"/>
    <property type="match status" value="1"/>
</dbReference>
<dbReference type="PRINTS" id="PR00423">
    <property type="entry name" value="CELLDVISFTSZ"/>
</dbReference>
<dbReference type="NCBIfam" id="TIGR00065">
    <property type="entry name" value="ftsZ"/>
    <property type="match status" value="1"/>
</dbReference>
<dbReference type="InterPro" id="IPR036525">
    <property type="entry name" value="Tubulin/FtsZ_GTPase_sf"/>
</dbReference>
<feature type="binding site" evidence="4">
    <location>
        <position position="140"/>
    </location>
    <ligand>
        <name>GTP</name>
        <dbReference type="ChEBI" id="CHEBI:37565"/>
    </ligand>
</feature>
<evidence type="ECO:0000313" key="10">
    <source>
        <dbReference type="EMBL" id="MBI2877493.1"/>
    </source>
</evidence>
<dbReference type="InterPro" id="IPR045061">
    <property type="entry name" value="FtsZ/CetZ"/>
</dbReference>
<keyword evidence="4" id="KW-0963">Cytoplasm</keyword>
<dbReference type="Pfam" id="PF12327">
    <property type="entry name" value="FtsZ_C"/>
    <property type="match status" value="1"/>
</dbReference>
<dbReference type="GO" id="GO:0043093">
    <property type="term" value="P:FtsZ-dependent cytokinesis"/>
    <property type="evidence" value="ECO:0007669"/>
    <property type="project" value="UniProtKB-UniRule"/>
</dbReference>
<comment type="similarity">
    <text evidence="1 4 6">Belongs to the FtsZ family.</text>
</comment>
<comment type="caution">
    <text evidence="10">The sequence shown here is derived from an EMBL/GenBank/DDBJ whole genome shotgun (WGS) entry which is preliminary data.</text>
</comment>
<dbReference type="HAMAP" id="MF_00909">
    <property type="entry name" value="FtsZ"/>
    <property type="match status" value="1"/>
</dbReference>
<evidence type="ECO:0000256" key="2">
    <source>
        <dbReference type="ARBA" id="ARBA00022741"/>
    </source>
</evidence>
<proteinExistence type="inferred from homology"/>
<dbReference type="GO" id="GO:0032153">
    <property type="term" value="C:cell division site"/>
    <property type="evidence" value="ECO:0007669"/>
    <property type="project" value="UniProtKB-UniRule"/>
</dbReference>
<evidence type="ECO:0000259" key="9">
    <source>
        <dbReference type="SMART" id="SM00865"/>
    </source>
</evidence>
<evidence type="ECO:0000256" key="4">
    <source>
        <dbReference type="HAMAP-Rule" id="MF_00909"/>
    </source>
</evidence>
<evidence type="ECO:0000256" key="1">
    <source>
        <dbReference type="ARBA" id="ARBA00009690"/>
    </source>
</evidence>
<feature type="region of interest" description="Disordered" evidence="7">
    <location>
        <begin position="345"/>
        <end position="365"/>
    </location>
</feature>
<dbReference type="GO" id="GO:0003924">
    <property type="term" value="F:GTPase activity"/>
    <property type="evidence" value="ECO:0007669"/>
    <property type="project" value="UniProtKB-UniRule"/>
</dbReference>
<dbReference type="SMART" id="SM00864">
    <property type="entry name" value="Tubulin"/>
    <property type="match status" value="1"/>
</dbReference>
<dbReference type="GO" id="GO:0005525">
    <property type="term" value="F:GTP binding"/>
    <property type="evidence" value="ECO:0007669"/>
    <property type="project" value="UniProtKB-UniRule"/>
</dbReference>
<reference evidence="10" key="1">
    <citation type="submission" date="2020-07" db="EMBL/GenBank/DDBJ databases">
        <title>Huge and variable diversity of episymbiotic CPR bacteria and DPANN archaea in groundwater ecosystems.</title>
        <authorList>
            <person name="He C.Y."/>
            <person name="Keren R."/>
            <person name="Whittaker M."/>
            <person name="Farag I.F."/>
            <person name="Doudna J."/>
            <person name="Cate J.H.D."/>
            <person name="Banfield J.F."/>
        </authorList>
    </citation>
    <scope>NUCLEOTIDE SEQUENCE</scope>
    <source>
        <strain evidence="10">NC_groundwater_672_Ag_B-0.1um_62_36</strain>
    </source>
</reference>
<dbReference type="PANTHER" id="PTHR30314">
    <property type="entry name" value="CELL DIVISION PROTEIN FTSZ-RELATED"/>
    <property type="match status" value="1"/>
</dbReference>
<feature type="binding site" evidence="4">
    <location>
        <begin position="105"/>
        <end position="107"/>
    </location>
    <ligand>
        <name>GTP</name>
        <dbReference type="ChEBI" id="CHEBI:37565"/>
    </ligand>
</feature>
<name>A0A932CQ92_UNCTE</name>
<dbReference type="GO" id="GO:0005737">
    <property type="term" value="C:cytoplasm"/>
    <property type="evidence" value="ECO:0007669"/>
    <property type="project" value="UniProtKB-SubCell"/>
</dbReference>
<protein>
    <recommendedName>
        <fullName evidence="4 5">Cell division protein FtsZ</fullName>
    </recommendedName>
</protein>
<feature type="binding site" evidence="4">
    <location>
        <position position="184"/>
    </location>
    <ligand>
        <name>GTP</name>
        <dbReference type="ChEBI" id="CHEBI:37565"/>
    </ligand>
</feature>
<sequence>MFELLEENSGTAKIKVIGVGGGGGNAINNMIASGLADLDFIAVNTDAQALKASLAPVKLQVGRTGLGAGGNPECGKKSALEDLDKISDLLEGADMVFVTAGLGGGTGTGGAPVISSVARQKGALTVGVVTKPFLFEGRKRSTVADSGWKELRENVDTLITIPNQRLLNVVDRKTSLKDAFKIADDILKQAVQGISDLIKVPGLVNRDFADVKTVMSDGGLALMGTATAEGENRAIEAAQKAISSPLLEESSIDGATGVLINITGGPDLTLYEINEAISLIQENVHEDAHIFFGSVINEEMSDEVRVTVIATGFGPNKKISEESAKKLRAVQQRAELETPYYVRLNGSGHKKAPGSRSRSEFPSYDDGELEIPAFLRRKAD</sequence>
<dbReference type="Gene3D" id="3.30.1330.20">
    <property type="entry name" value="Tubulin/FtsZ, C-terminal domain"/>
    <property type="match status" value="1"/>
</dbReference>
<dbReference type="EMBL" id="JACPRF010000350">
    <property type="protein sequence ID" value="MBI2877493.1"/>
    <property type="molecule type" value="Genomic_DNA"/>
</dbReference>
<evidence type="ECO:0000256" key="6">
    <source>
        <dbReference type="RuleBase" id="RU000631"/>
    </source>
</evidence>
<evidence type="ECO:0000259" key="8">
    <source>
        <dbReference type="SMART" id="SM00864"/>
    </source>
</evidence>
<keyword evidence="4 6" id="KW-0717">Septation</keyword>
<evidence type="ECO:0000256" key="3">
    <source>
        <dbReference type="ARBA" id="ARBA00023134"/>
    </source>
</evidence>
<evidence type="ECO:0000256" key="7">
    <source>
        <dbReference type="SAM" id="MobiDB-lite"/>
    </source>
</evidence>
<comment type="function">
    <text evidence="4 6">Essential cell division protein that forms a contractile ring structure (Z ring) at the future cell division site. The regulation of the ring assembly controls the timing and the location of cell division. One of the functions of the FtsZ ring is to recruit other cell division proteins to the septum to produce a new cell wall between the dividing cells. Binds GTP and shows GTPase activity.</text>
</comment>
<dbReference type="InterPro" id="IPR008280">
    <property type="entry name" value="Tub_FtsZ_C"/>
</dbReference>
<dbReference type="GO" id="GO:0051258">
    <property type="term" value="P:protein polymerization"/>
    <property type="evidence" value="ECO:0007669"/>
    <property type="project" value="UniProtKB-UniRule"/>
</dbReference>
<dbReference type="Gene3D" id="3.40.50.1440">
    <property type="entry name" value="Tubulin/FtsZ, GTPase domain"/>
    <property type="match status" value="1"/>
</dbReference>
<organism evidence="10 11">
    <name type="scientific">Tectimicrobiota bacterium</name>
    <dbReference type="NCBI Taxonomy" id="2528274"/>
    <lineage>
        <taxon>Bacteria</taxon>
        <taxon>Pseudomonadati</taxon>
        <taxon>Nitrospinota/Tectimicrobiota group</taxon>
        <taxon>Candidatus Tectimicrobiota</taxon>
    </lineage>
</organism>
<dbReference type="Proteomes" id="UP000769766">
    <property type="component" value="Unassembled WGS sequence"/>
</dbReference>
<evidence type="ECO:0000256" key="5">
    <source>
        <dbReference type="NCBIfam" id="TIGR00065"/>
    </source>
</evidence>
<comment type="subcellular location">
    <subcellularLocation>
        <location evidence="4">Cytoplasm</location>
    </subcellularLocation>
    <text evidence="4">Assembles at midcell at the inner surface of the cytoplasmic membrane.</text>
</comment>
<dbReference type="InterPro" id="IPR018316">
    <property type="entry name" value="Tubulin/FtsZ_2-layer-sand-dom"/>
</dbReference>
<dbReference type="SUPFAM" id="SSF52490">
    <property type="entry name" value="Tubulin nucleotide-binding domain-like"/>
    <property type="match status" value="1"/>
</dbReference>
<dbReference type="SMART" id="SM00865">
    <property type="entry name" value="Tubulin_C"/>
    <property type="match status" value="1"/>
</dbReference>
<keyword evidence="2 4" id="KW-0547">Nucleotide-binding</keyword>
<dbReference type="InterPro" id="IPR003008">
    <property type="entry name" value="Tubulin_FtsZ_GTPase"/>
</dbReference>
<dbReference type="SUPFAM" id="SSF55307">
    <property type="entry name" value="Tubulin C-terminal domain-like"/>
    <property type="match status" value="1"/>
</dbReference>
<keyword evidence="4 6" id="KW-0131">Cell cycle</keyword>
<keyword evidence="3 4" id="KW-0342">GTP-binding</keyword>
<dbReference type="InterPro" id="IPR020805">
    <property type="entry name" value="Cell_div_FtsZ_CS"/>
</dbReference>
<dbReference type="FunFam" id="3.40.50.1440:FF:000001">
    <property type="entry name" value="Cell division protein FtsZ"/>
    <property type="match status" value="1"/>
</dbReference>
<gene>
    <name evidence="4 10" type="primary">ftsZ</name>
    <name evidence="10" type="ORF">HYY20_11475</name>
</gene>
<feature type="binding site" evidence="4">
    <location>
        <position position="136"/>
    </location>
    <ligand>
        <name>GTP</name>
        <dbReference type="ChEBI" id="CHEBI:37565"/>
    </ligand>
</feature>
<accession>A0A932CQ92</accession>
<feature type="domain" description="Tubulin/FtsZ GTPase" evidence="8">
    <location>
        <begin position="13"/>
        <end position="202"/>
    </location>
</feature>
<comment type="subunit">
    <text evidence="4">Homodimer. Polymerizes to form a dynamic ring structure in a strictly GTP-dependent manner. Interacts directly with several other division proteins.</text>
</comment>
<dbReference type="AlphaFoldDB" id="A0A932CQ92"/>
<dbReference type="CDD" id="cd02201">
    <property type="entry name" value="FtsZ_type1"/>
    <property type="match status" value="1"/>
</dbReference>